<comment type="caution">
    <text evidence="2">The sequence shown here is derived from an EMBL/GenBank/DDBJ whole genome shotgun (WGS) entry which is preliminary data.</text>
</comment>
<dbReference type="Pfam" id="PF04186">
    <property type="entry name" value="FxsA"/>
    <property type="match status" value="1"/>
</dbReference>
<dbReference type="NCBIfam" id="NF008528">
    <property type="entry name" value="PRK11463.1-2"/>
    <property type="match status" value="1"/>
</dbReference>
<sequence>MKWLILAFIAIPTTELALLIYSGKVLGLFPTIAIILLTGVGGAYFAKKQGMKVWKEFQNRMAAMETPGNALIDGVCIFFGGILLLLPGFLTDICGLLLLFKGPRNLIRPFIHRWIYKKMKNGRIIMM</sequence>
<feature type="transmembrane region" description="Helical" evidence="1">
    <location>
        <begin position="26"/>
        <end position="46"/>
    </location>
</feature>
<proteinExistence type="predicted"/>
<dbReference type="InterPro" id="IPR007313">
    <property type="entry name" value="FxsA"/>
</dbReference>
<gene>
    <name evidence="2" type="ORF">ACFPRA_15875</name>
</gene>
<keyword evidence="1" id="KW-0812">Transmembrane</keyword>
<accession>A0ABW0TPT2</accession>
<evidence type="ECO:0000313" key="2">
    <source>
        <dbReference type="EMBL" id="MFC5590383.1"/>
    </source>
</evidence>
<keyword evidence="1" id="KW-0472">Membrane</keyword>
<protein>
    <submittedName>
        <fullName evidence="2">FxsA family protein</fullName>
    </submittedName>
</protein>
<organism evidence="2 3">
    <name type="scientific">Sporosarcina soli</name>
    <dbReference type="NCBI Taxonomy" id="334736"/>
    <lineage>
        <taxon>Bacteria</taxon>
        <taxon>Bacillati</taxon>
        <taxon>Bacillota</taxon>
        <taxon>Bacilli</taxon>
        <taxon>Bacillales</taxon>
        <taxon>Caryophanaceae</taxon>
        <taxon>Sporosarcina</taxon>
    </lineage>
</organism>
<dbReference type="RefSeq" id="WP_381436748.1">
    <property type="nucleotide sequence ID" value="NZ_JBHSNO010000008.1"/>
</dbReference>
<keyword evidence="3" id="KW-1185">Reference proteome</keyword>
<evidence type="ECO:0000256" key="1">
    <source>
        <dbReference type="SAM" id="Phobius"/>
    </source>
</evidence>
<dbReference type="PANTHER" id="PTHR35335">
    <property type="entry name" value="UPF0716 PROTEIN FXSA"/>
    <property type="match status" value="1"/>
</dbReference>
<evidence type="ECO:0000313" key="3">
    <source>
        <dbReference type="Proteomes" id="UP001596109"/>
    </source>
</evidence>
<reference evidence="3" key="1">
    <citation type="journal article" date="2019" name="Int. J. Syst. Evol. Microbiol.">
        <title>The Global Catalogue of Microorganisms (GCM) 10K type strain sequencing project: providing services to taxonomists for standard genome sequencing and annotation.</title>
        <authorList>
            <consortium name="The Broad Institute Genomics Platform"/>
            <consortium name="The Broad Institute Genome Sequencing Center for Infectious Disease"/>
            <person name="Wu L."/>
            <person name="Ma J."/>
        </authorList>
    </citation>
    <scope>NUCLEOTIDE SEQUENCE [LARGE SCALE GENOMIC DNA]</scope>
    <source>
        <strain evidence="3">CGMCC 4.1434</strain>
    </source>
</reference>
<dbReference type="EMBL" id="JBHSNO010000008">
    <property type="protein sequence ID" value="MFC5590383.1"/>
    <property type="molecule type" value="Genomic_DNA"/>
</dbReference>
<name>A0ABW0TPT2_9BACL</name>
<feature type="transmembrane region" description="Helical" evidence="1">
    <location>
        <begin position="70"/>
        <end position="100"/>
    </location>
</feature>
<dbReference type="Proteomes" id="UP001596109">
    <property type="component" value="Unassembled WGS sequence"/>
</dbReference>
<keyword evidence="1" id="KW-1133">Transmembrane helix</keyword>
<dbReference type="PANTHER" id="PTHR35335:SF1">
    <property type="entry name" value="UPF0716 PROTEIN FXSA"/>
    <property type="match status" value="1"/>
</dbReference>